<dbReference type="Ensembl" id="ENSEBUT00000011276.1">
    <property type="protein sequence ID" value="ENSEBUP00000010724.1"/>
    <property type="gene ID" value="ENSEBUG00000006898.1"/>
</dbReference>
<dbReference type="AlphaFoldDB" id="A0A8C4Q728"/>
<dbReference type="Proteomes" id="UP000694388">
    <property type="component" value="Unplaced"/>
</dbReference>
<protein>
    <recommendedName>
        <fullName evidence="1">Ig-like domain-containing protein</fullName>
    </recommendedName>
</protein>
<reference evidence="2" key="1">
    <citation type="submission" date="2025-08" db="UniProtKB">
        <authorList>
            <consortium name="Ensembl"/>
        </authorList>
    </citation>
    <scope>IDENTIFICATION</scope>
</reference>
<proteinExistence type="predicted"/>
<dbReference type="SMART" id="SM00409">
    <property type="entry name" value="IG"/>
    <property type="match status" value="2"/>
</dbReference>
<feature type="domain" description="Ig-like" evidence="1">
    <location>
        <begin position="45"/>
        <end position="133"/>
    </location>
</feature>
<dbReference type="InterPro" id="IPR007110">
    <property type="entry name" value="Ig-like_dom"/>
</dbReference>
<dbReference type="InterPro" id="IPR013783">
    <property type="entry name" value="Ig-like_fold"/>
</dbReference>
<dbReference type="PANTHER" id="PTHR47633">
    <property type="entry name" value="IMMUNOGLOBULIN"/>
    <property type="match status" value="1"/>
</dbReference>
<feature type="domain" description="Ig-like" evidence="1">
    <location>
        <begin position="141"/>
        <end position="230"/>
    </location>
</feature>
<dbReference type="GeneTree" id="ENSGT01110000267173"/>
<dbReference type="OMA" id="VWKVCLV"/>
<dbReference type="Gene3D" id="2.60.40.10">
    <property type="entry name" value="Immunoglobulins"/>
    <property type="match status" value="2"/>
</dbReference>
<name>A0A8C4Q728_EPTBU</name>
<reference evidence="2" key="2">
    <citation type="submission" date="2025-09" db="UniProtKB">
        <authorList>
            <consortium name="Ensembl"/>
        </authorList>
    </citation>
    <scope>IDENTIFICATION</scope>
</reference>
<dbReference type="SUPFAM" id="SSF48726">
    <property type="entry name" value="Immunoglobulin"/>
    <property type="match status" value="2"/>
</dbReference>
<dbReference type="InterPro" id="IPR013098">
    <property type="entry name" value="Ig_I-set"/>
</dbReference>
<keyword evidence="3" id="KW-1185">Reference proteome</keyword>
<sequence length="240" mass="27109">MYDLLTCYMFFFYNKQCLYIVLNVYFECCVRNHSILSGIFLAVPPHFVRQIEAAENVIGGTVHLQCEVTGTPEIKMSWFKAEVKIRAGEKHKMSMTDNIATLELRNLSKSDAGKYVCKAENSIGAVTCSTHISVKERKVPPSFIRKFKDLQETEGAVIKFDCRLSGSEPFHITWYRNGSEIFADIERCNMTFEDNIPLLKILNLRKSDAGEYTCKASNEVGTATCSAVLSVKGTCTYLVY</sequence>
<dbReference type="SMART" id="SM00408">
    <property type="entry name" value="IGc2"/>
    <property type="match status" value="2"/>
</dbReference>
<dbReference type="CDD" id="cd00096">
    <property type="entry name" value="Ig"/>
    <property type="match status" value="1"/>
</dbReference>
<dbReference type="InterPro" id="IPR036179">
    <property type="entry name" value="Ig-like_dom_sf"/>
</dbReference>
<dbReference type="PROSITE" id="PS50835">
    <property type="entry name" value="IG_LIKE"/>
    <property type="match status" value="2"/>
</dbReference>
<evidence type="ECO:0000259" key="1">
    <source>
        <dbReference type="PROSITE" id="PS50835"/>
    </source>
</evidence>
<dbReference type="Pfam" id="PF07679">
    <property type="entry name" value="I-set"/>
    <property type="match status" value="2"/>
</dbReference>
<dbReference type="InterPro" id="IPR003598">
    <property type="entry name" value="Ig_sub2"/>
</dbReference>
<dbReference type="FunFam" id="2.60.40.10:FF:000022">
    <property type="entry name" value="Cardiac titin"/>
    <property type="match status" value="2"/>
</dbReference>
<evidence type="ECO:0000313" key="3">
    <source>
        <dbReference type="Proteomes" id="UP000694388"/>
    </source>
</evidence>
<evidence type="ECO:0000313" key="2">
    <source>
        <dbReference type="Ensembl" id="ENSEBUP00000010724.1"/>
    </source>
</evidence>
<accession>A0A8C4Q728</accession>
<organism evidence="2 3">
    <name type="scientific">Eptatretus burgeri</name>
    <name type="common">Inshore hagfish</name>
    <dbReference type="NCBI Taxonomy" id="7764"/>
    <lineage>
        <taxon>Eukaryota</taxon>
        <taxon>Metazoa</taxon>
        <taxon>Chordata</taxon>
        <taxon>Craniata</taxon>
        <taxon>Vertebrata</taxon>
        <taxon>Cyclostomata</taxon>
        <taxon>Myxini</taxon>
        <taxon>Myxiniformes</taxon>
        <taxon>Myxinidae</taxon>
        <taxon>Eptatretinae</taxon>
        <taxon>Eptatretus</taxon>
    </lineage>
</organism>
<dbReference type="InterPro" id="IPR003599">
    <property type="entry name" value="Ig_sub"/>
</dbReference>